<dbReference type="PANTHER" id="PTHR42748">
    <property type="entry name" value="NITROGEN METABOLITE REPRESSION PROTEIN NMRA FAMILY MEMBER"/>
    <property type="match status" value="1"/>
</dbReference>
<dbReference type="SUPFAM" id="SSF51735">
    <property type="entry name" value="NAD(P)-binding Rossmann-fold domains"/>
    <property type="match status" value="1"/>
</dbReference>
<name>A0ABW9G0X3_9NOCA</name>
<gene>
    <name evidence="4" type="ORF">ABEU19_004798</name>
</gene>
<evidence type="ECO:0000259" key="3">
    <source>
        <dbReference type="Pfam" id="PF05368"/>
    </source>
</evidence>
<dbReference type="Pfam" id="PF05368">
    <property type="entry name" value="NmrA"/>
    <property type="match status" value="1"/>
</dbReference>
<dbReference type="Proteomes" id="UP001629744">
    <property type="component" value="Unassembled WGS sequence"/>
</dbReference>
<dbReference type="EMBL" id="JBDLNU010000007">
    <property type="protein sequence ID" value="MFM1731238.1"/>
    <property type="molecule type" value="Genomic_DNA"/>
</dbReference>
<dbReference type="InterPro" id="IPR008030">
    <property type="entry name" value="NmrA-like"/>
</dbReference>
<reference evidence="4 5" key="1">
    <citation type="submission" date="2023-11" db="EMBL/GenBank/DDBJ databases">
        <authorList>
            <person name="Val-Calvo J."/>
            <person name="Scortti M."/>
            <person name="Vazquez-Boland J."/>
        </authorList>
    </citation>
    <scope>NUCLEOTIDE SEQUENCE [LARGE SCALE GENOMIC DNA]</scope>
    <source>
        <strain evidence="4 5">DSM 46662</strain>
    </source>
</reference>
<feature type="domain" description="NmrA-like" evidence="3">
    <location>
        <begin position="9"/>
        <end position="253"/>
    </location>
</feature>
<evidence type="ECO:0000256" key="1">
    <source>
        <dbReference type="ARBA" id="ARBA00006328"/>
    </source>
</evidence>
<keyword evidence="5" id="KW-1185">Reference proteome</keyword>
<dbReference type="RefSeq" id="WP_348605249.1">
    <property type="nucleotide sequence ID" value="NZ_CP157276.1"/>
</dbReference>
<comment type="caution">
    <text evidence="4">The sequence shown here is derived from an EMBL/GenBank/DDBJ whole genome shotgun (WGS) entry which is preliminary data.</text>
</comment>
<sequence>MSPTDSTAPIAVVGATGQQGGATVDALLDHGLPVRAITRTVDSAAARALTERNVAVVAADLDAPESVRVAFEGVAAAFAMTNFTATRGVEGEIAHGRAILDAAQAAALPFLVFSSVGGAERNTGVPHFESKGRIEEFLIAAVPVNIIRPTFFMENLPGVIARDGASLIVRLPMPGDVPLQMISVRDIGKAATALLTRREPGTAPVEIAGDEVTGERIAQLVAQRFGVPAAFVEVPLDVLGPNDDLLSMFRWFAIAPSFRADFDRTRALVPDVENLQQWLARQRDLG</sequence>
<evidence type="ECO:0000256" key="2">
    <source>
        <dbReference type="ARBA" id="ARBA00022857"/>
    </source>
</evidence>
<comment type="similarity">
    <text evidence="1">Belongs to the NmrA-type oxidoreductase family.</text>
</comment>
<keyword evidence="2" id="KW-0521">NADP</keyword>
<dbReference type="InterPro" id="IPR036291">
    <property type="entry name" value="NAD(P)-bd_dom_sf"/>
</dbReference>
<evidence type="ECO:0000313" key="5">
    <source>
        <dbReference type="Proteomes" id="UP001629744"/>
    </source>
</evidence>
<accession>A0ABW9G0X3</accession>
<protein>
    <submittedName>
        <fullName evidence="4">NmrA/HSCARG family protein</fullName>
    </submittedName>
</protein>
<dbReference type="Gene3D" id="3.40.50.720">
    <property type="entry name" value="NAD(P)-binding Rossmann-like Domain"/>
    <property type="match status" value="1"/>
</dbReference>
<evidence type="ECO:0000313" key="4">
    <source>
        <dbReference type="EMBL" id="MFM1731238.1"/>
    </source>
</evidence>
<organism evidence="4 5">
    <name type="scientific">Prescottella soli</name>
    <dbReference type="NCBI Taxonomy" id="1543852"/>
    <lineage>
        <taxon>Bacteria</taxon>
        <taxon>Bacillati</taxon>
        <taxon>Actinomycetota</taxon>
        <taxon>Actinomycetes</taxon>
        <taxon>Mycobacteriales</taxon>
        <taxon>Nocardiaceae</taxon>
        <taxon>Prescottella</taxon>
    </lineage>
</organism>
<dbReference type="PANTHER" id="PTHR42748:SF7">
    <property type="entry name" value="NMRA LIKE REDOX SENSOR 1-RELATED"/>
    <property type="match status" value="1"/>
</dbReference>
<dbReference type="InterPro" id="IPR051164">
    <property type="entry name" value="NmrA-like_oxidored"/>
</dbReference>
<proteinExistence type="inferred from homology"/>
<dbReference type="CDD" id="cd05251">
    <property type="entry name" value="NmrA_like_SDR_a"/>
    <property type="match status" value="1"/>
</dbReference>
<dbReference type="Gene3D" id="3.90.25.10">
    <property type="entry name" value="UDP-galactose 4-epimerase, domain 1"/>
    <property type="match status" value="1"/>
</dbReference>